<evidence type="ECO:0000256" key="2">
    <source>
        <dbReference type="ARBA" id="ARBA00022448"/>
    </source>
</evidence>
<dbReference type="EMBL" id="CP143786">
    <property type="protein sequence ID" value="WVN87427.1"/>
    <property type="molecule type" value="Genomic_DNA"/>
</dbReference>
<feature type="compositionally biased region" description="Gly residues" evidence="8">
    <location>
        <begin position="77"/>
        <end position="86"/>
    </location>
</feature>
<dbReference type="GeneID" id="91086818"/>
<dbReference type="Pfam" id="PF05172">
    <property type="entry name" value="RRM_Nup35"/>
    <property type="match status" value="1"/>
</dbReference>
<protein>
    <submittedName>
        <fullName evidence="9">Uncharacterized protein</fullName>
    </submittedName>
</protein>
<evidence type="ECO:0000256" key="4">
    <source>
        <dbReference type="ARBA" id="ARBA00022927"/>
    </source>
</evidence>
<feature type="region of interest" description="Disordered" evidence="8">
    <location>
        <begin position="1"/>
        <end position="44"/>
    </location>
</feature>
<dbReference type="GO" id="GO:0006999">
    <property type="term" value="P:nuclear pore organization"/>
    <property type="evidence" value="ECO:0007669"/>
    <property type="project" value="TreeGrafter"/>
</dbReference>
<dbReference type="GO" id="GO:0005543">
    <property type="term" value="F:phospholipid binding"/>
    <property type="evidence" value="ECO:0007669"/>
    <property type="project" value="TreeGrafter"/>
</dbReference>
<dbReference type="Gene3D" id="3.30.70.330">
    <property type="match status" value="1"/>
</dbReference>
<name>A0A1E3IE64_9TREE</name>
<dbReference type="InterPro" id="IPR035979">
    <property type="entry name" value="RBD_domain_sf"/>
</dbReference>
<keyword evidence="10" id="KW-1185">Reference proteome</keyword>
<dbReference type="PANTHER" id="PTHR21527:SF6">
    <property type="entry name" value="NUCLEOPORIN NUP35"/>
    <property type="match status" value="1"/>
</dbReference>
<organism evidence="9 10">
    <name type="scientific">Cryptococcus depauperatus CBS 7841</name>
    <dbReference type="NCBI Taxonomy" id="1295531"/>
    <lineage>
        <taxon>Eukaryota</taxon>
        <taxon>Fungi</taxon>
        <taxon>Dikarya</taxon>
        <taxon>Basidiomycota</taxon>
        <taxon>Agaricomycotina</taxon>
        <taxon>Tremellomycetes</taxon>
        <taxon>Tremellales</taxon>
        <taxon>Cryptococcaceae</taxon>
        <taxon>Cryptococcus</taxon>
    </lineage>
</organism>
<dbReference type="PANTHER" id="PTHR21527">
    <property type="entry name" value="NUCLEOPORIN NUP35"/>
    <property type="match status" value="1"/>
</dbReference>
<dbReference type="GO" id="GO:0044613">
    <property type="term" value="C:nuclear pore central transport channel"/>
    <property type="evidence" value="ECO:0007669"/>
    <property type="project" value="TreeGrafter"/>
</dbReference>
<dbReference type="GO" id="GO:0044615">
    <property type="term" value="C:nuclear pore nuclear basket"/>
    <property type="evidence" value="ECO:0007669"/>
    <property type="project" value="TreeGrafter"/>
</dbReference>
<evidence type="ECO:0000256" key="6">
    <source>
        <dbReference type="ARBA" id="ARBA00023132"/>
    </source>
</evidence>
<evidence type="ECO:0000313" key="10">
    <source>
        <dbReference type="Proteomes" id="UP000094043"/>
    </source>
</evidence>
<evidence type="ECO:0000256" key="5">
    <source>
        <dbReference type="ARBA" id="ARBA00023010"/>
    </source>
</evidence>
<evidence type="ECO:0000313" key="9">
    <source>
        <dbReference type="EMBL" id="WVN87427.1"/>
    </source>
</evidence>
<keyword evidence="5" id="KW-0811">Translocation</keyword>
<keyword evidence="4" id="KW-0653">Protein transport</keyword>
<dbReference type="GO" id="GO:0017056">
    <property type="term" value="F:structural constituent of nuclear pore"/>
    <property type="evidence" value="ECO:0007669"/>
    <property type="project" value="TreeGrafter"/>
</dbReference>
<dbReference type="GO" id="GO:0051028">
    <property type="term" value="P:mRNA transport"/>
    <property type="evidence" value="ECO:0007669"/>
    <property type="project" value="UniProtKB-UniRule"/>
</dbReference>
<feature type="compositionally biased region" description="Polar residues" evidence="8">
    <location>
        <begin position="59"/>
        <end position="76"/>
    </location>
</feature>
<evidence type="ECO:0000256" key="7">
    <source>
        <dbReference type="ARBA" id="ARBA00023242"/>
    </source>
</evidence>
<evidence type="ECO:0000256" key="8">
    <source>
        <dbReference type="SAM" id="MobiDB-lite"/>
    </source>
</evidence>
<evidence type="ECO:0000256" key="1">
    <source>
        <dbReference type="ARBA" id="ARBA00004567"/>
    </source>
</evidence>
<keyword evidence="2" id="KW-0813">Transport</keyword>
<feature type="compositionally biased region" description="Polar residues" evidence="8">
    <location>
        <begin position="94"/>
        <end position="108"/>
    </location>
</feature>
<reference evidence="9" key="1">
    <citation type="submission" date="2016-06" db="EMBL/GenBank/DDBJ databases">
        <authorList>
            <person name="Cuomo C."/>
            <person name="Litvintseva A."/>
            <person name="Heitman J."/>
            <person name="Chen Y."/>
            <person name="Sun S."/>
            <person name="Springer D."/>
            <person name="Dromer F."/>
            <person name="Young S."/>
            <person name="Zeng Q."/>
            <person name="Chapman S."/>
            <person name="Gujja S."/>
            <person name="Saif S."/>
            <person name="Birren B."/>
        </authorList>
    </citation>
    <scope>NUCLEOTIDE SEQUENCE</scope>
    <source>
        <strain evidence="9">CBS 7841</strain>
    </source>
</reference>
<dbReference type="KEGG" id="cdep:91086818"/>
<reference evidence="9" key="2">
    <citation type="journal article" date="2022" name="Elife">
        <title>Obligate sexual reproduction of a homothallic fungus closely related to the Cryptococcus pathogenic species complex.</title>
        <authorList>
            <person name="Passer A.R."/>
            <person name="Clancey S.A."/>
            <person name="Shea T."/>
            <person name="David-Palma M."/>
            <person name="Averette A.F."/>
            <person name="Boekhout T."/>
            <person name="Porcel B.M."/>
            <person name="Nowrousian M."/>
            <person name="Cuomo C.A."/>
            <person name="Sun S."/>
            <person name="Heitman J."/>
            <person name="Coelho M.A."/>
        </authorList>
    </citation>
    <scope>NUCLEOTIDE SEQUENCE</scope>
    <source>
        <strain evidence="9">CBS 7841</strain>
    </source>
</reference>
<proteinExistence type="predicted"/>
<keyword evidence="3" id="KW-0509">mRNA transport</keyword>
<evidence type="ECO:0000256" key="3">
    <source>
        <dbReference type="ARBA" id="ARBA00022816"/>
    </source>
</evidence>
<dbReference type="AlphaFoldDB" id="A0A1E3IE64"/>
<dbReference type="VEuPathDB" id="FungiDB:L203_03973"/>
<sequence length="319" mass="34076">MSNDWWSTPSRTSTSVAPNQTSLVRSQSLSKNRARFEGDELDPEDFQAAEGIKFLPSFASSQAGKMTLGTSPTGGMTSYGGFGAGSPGERRSPSTRLATSVHDNSSPRHTTRARSLAQSGALAGGVSNYTPDEDMPPTASLRDSVSESRPAPVVAPVEFPTPPALIPFHTSTTLHVFGPPIDILCTLKPYLSQFGAIVSYHPGPQGSNWWTVEYNSPLGASHALRRHGDIIGGRYMIGFKVAGGGSMAGCTLVEREEQDVTLPGEGTPIKVHNLPIMKPKVAPVVVKAPKHKKSAYDWDAVDEPAGWSGWVAEKLFGKY</sequence>
<dbReference type="SUPFAM" id="SSF54928">
    <property type="entry name" value="RNA-binding domain, RBD"/>
    <property type="match status" value="1"/>
</dbReference>
<dbReference type="RefSeq" id="XP_066068127.1">
    <property type="nucleotide sequence ID" value="XM_066212030.1"/>
</dbReference>
<dbReference type="PROSITE" id="PS51472">
    <property type="entry name" value="RRM_NUP35"/>
    <property type="match status" value="1"/>
</dbReference>
<keyword evidence="6" id="KW-0906">Nuclear pore complex</keyword>
<feature type="region of interest" description="Disordered" evidence="8">
    <location>
        <begin position="59"/>
        <end position="149"/>
    </location>
</feature>
<comment type="subcellular location">
    <subcellularLocation>
        <location evidence="1">Nucleus</location>
        <location evidence="1">Nuclear pore complex</location>
    </subcellularLocation>
</comment>
<dbReference type="Proteomes" id="UP000094043">
    <property type="component" value="Chromosome 3"/>
</dbReference>
<gene>
    <name evidence="9" type="ORF">L203_102607</name>
</gene>
<dbReference type="InterPro" id="IPR007846">
    <property type="entry name" value="RRM_NUP35_dom"/>
</dbReference>
<dbReference type="GO" id="GO:0006607">
    <property type="term" value="P:NLS-bearing protein import into nucleus"/>
    <property type="evidence" value="ECO:0007669"/>
    <property type="project" value="TreeGrafter"/>
</dbReference>
<dbReference type="GO" id="GO:0003676">
    <property type="term" value="F:nucleic acid binding"/>
    <property type="evidence" value="ECO:0007669"/>
    <property type="project" value="InterPro"/>
</dbReference>
<feature type="compositionally biased region" description="Polar residues" evidence="8">
    <location>
        <begin position="1"/>
        <end position="31"/>
    </location>
</feature>
<dbReference type="OrthoDB" id="3365060at2759"/>
<accession>A0A1E3IE64</accession>
<keyword evidence="7" id="KW-0539">Nucleus</keyword>
<dbReference type="InterPro" id="IPR012677">
    <property type="entry name" value="Nucleotide-bd_a/b_plait_sf"/>
</dbReference>
<reference evidence="9" key="3">
    <citation type="submission" date="2024-01" db="EMBL/GenBank/DDBJ databases">
        <authorList>
            <person name="Coelho M.A."/>
            <person name="David-Palma M."/>
            <person name="Shea T."/>
            <person name="Sun S."/>
            <person name="Cuomo C.A."/>
            <person name="Heitman J."/>
        </authorList>
    </citation>
    <scope>NUCLEOTIDE SEQUENCE</scope>
    <source>
        <strain evidence="9">CBS 7841</strain>
    </source>
</reference>